<evidence type="ECO:0008006" key="3">
    <source>
        <dbReference type="Google" id="ProtNLM"/>
    </source>
</evidence>
<dbReference type="EMBL" id="KZ293416">
    <property type="protein sequence ID" value="PBK77574.1"/>
    <property type="molecule type" value="Genomic_DNA"/>
</dbReference>
<name>A0A2H3C8B3_9AGAR</name>
<gene>
    <name evidence="1" type="ORF">ARMSODRAFT_949510</name>
</gene>
<dbReference type="STRING" id="1076256.A0A2H3C8B3"/>
<evidence type="ECO:0000313" key="1">
    <source>
        <dbReference type="EMBL" id="PBK77574.1"/>
    </source>
</evidence>
<protein>
    <recommendedName>
        <fullName evidence="3">Heterokaryon incompatibility domain-containing protein</fullName>
    </recommendedName>
</protein>
<accession>A0A2H3C8B3</accession>
<dbReference type="PANTHER" id="PTHR39596:SF2">
    <property type="entry name" value="HET DOMAIN PROTEIN (AFU_ORTHOLOGUE AFUA_1G17550)-RELATED"/>
    <property type="match status" value="1"/>
</dbReference>
<dbReference type="PANTHER" id="PTHR39596">
    <property type="match status" value="1"/>
</dbReference>
<proteinExistence type="predicted"/>
<reference evidence="2" key="1">
    <citation type="journal article" date="2017" name="Nat. Ecol. Evol.">
        <title>Genome expansion and lineage-specific genetic innovations in the forest pathogenic fungi Armillaria.</title>
        <authorList>
            <person name="Sipos G."/>
            <person name="Prasanna A.N."/>
            <person name="Walter M.C."/>
            <person name="O'Connor E."/>
            <person name="Balint B."/>
            <person name="Krizsan K."/>
            <person name="Kiss B."/>
            <person name="Hess J."/>
            <person name="Varga T."/>
            <person name="Slot J."/>
            <person name="Riley R."/>
            <person name="Boka B."/>
            <person name="Rigling D."/>
            <person name="Barry K."/>
            <person name="Lee J."/>
            <person name="Mihaltcheva S."/>
            <person name="LaButti K."/>
            <person name="Lipzen A."/>
            <person name="Waldron R."/>
            <person name="Moloney N.M."/>
            <person name="Sperisen C."/>
            <person name="Kredics L."/>
            <person name="Vagvoelgyi C."/>
            <person name="Patrignani A."/>
            <person name="Fitzpatrick D."/>
            <person name="Nagy I."/>
            <person name="Doyle S."/>
            <person name="Anderson J.B."/>
            <person name="Grigoriev I.V."/>
            <person name="Gueldener U."/>
            <person name="Muensterkoetter M."/>
            <person name="Nagy L.G."/>
        </authorList>
    </citation>
    <scope>NUCLEOTIDE SEQUENCE [LARGE SCALE GENOMIC DNA]</scope>
    <source>
        <strain evidence="2">28-4</strain>
    </source>
</reference>
<dbReference type="AlphaFoldDB" id="A0A2H3C8B3"/>
<sequence>MNFKTTANGGNSKSFVQVVHGLFSNRAVVPLASGPGAVDVPSSSIRTNWHEAEVFMVSVIQKAASQSTLNQLDVSSNGQWEGWKLLHAAAQEFFTSQSASLASSASEPVTDYGTSFSELLDILVERAESALYRMQVLGYEGYEPDVFDFVATTCSSLPVDGESPLSETNTARFLGILNECWEEERKFRWTAVWSPMPWSSASRMEQSDMSLVGFTGECAVDFSSHALSNPLHKHLHREYVFFPSMAWLECSHDGHHLCDTLGDYTKLRRKRGASKRDDAALWQSAMTFGLLEAVFNVRIPEDFLLSSGRNKQKVLTSDMMSILVFDWLIRFLAVKQKDQQSAEAWSIRIQNALSWANNGLAEECLARRKTLQRGGIPQGEAEHILCITGTILETLSDCAYLAGILGEPSLGTFTKSILADTYIEMLIDTGWCPFSVHKIVPRTLSLLAYATTCDPHVREHPDEHRGCTPDICGFYNVDAGTYKNRHSATCDGNCRYLIPSSDRVMDFLEEDEIPVILVNESGITVHRASSGPYIAISHVWADGLGSTTEKGLPACQVARIASLTSRLIPGGAFWMDALCVPELRKLRKKAIRMMARTYRQAHTVLVIDAGISACPPSMHATEKLFRIKMSGWMQRLWTLQEGMLARRLVFQISDEQVEASSFLGGIINEGFRISSFPGLTITPPSMRGVAESVAFLMQPATDDSIHTLGQILGYLEGRATSKAEDETVAISGLLGLDPGELYDYRLADDRMRAFLLLIRKVPRGLPFTSAPKLTFEGFRWAPRSIASIGTLEVDSDVLCTAAGLEGEYTLISFKEELQLDHEHNGAIFRVSEDPNASAYTVVLDDDPPLGLCVNAILLHASTLPSQSGAATNCAVVSIHHESISSVWAQDGSAPLACDYGASASLTNLSTDRDPSVPMGCGTQMRRQIFLR</sequence>
<organism evidence="1 2">
    <name type="scientific">Armillaria solidipes</name>
    <dbReference type="NCBI Taxonomy" id="1076256"/>
    <lineage>
        <taxon>Eukaryota</taxon>
        <taxon>Fungi</taxon>
        <taxon>Dikarya</taxon>
        <taxon>Basidiomycota</taxon>
        <taxon>Agaricomycotina</taxon>
        <taxon>Agaricomycetes</taxon>
        <taxon>Agaricomycetidae</taxon>
        <taxon>Agaricales</taxon>
        <taxon>Marasmiineae</taxon>
        <taxon>Physalacriaceae</taxon>
        <taxon>Armillaria</taxon>
    </lineage>
</organism>
<keyword evidence="2" id="KW-1185">Reference proteome</keyword>
<evidence type="ECO:0000313" key="2">
    <source>
        <dbReference type="Proteomes" id="UP000218334"/>
    </source>
</evidence>
<dbReference type="Proteomes" id="UP000218334">
    <property type="component" value="Unassembled WGS sequence"/>
</dbReference>